<dbReference type="EMBL" id="CP049801">
    <property type="protein sequence ID" value="QIO05120.1"/>
    <property type="molecule type" value="Genomic_DNA"/>
</dbReference>
<gene>
    <name evidence="2" type="ORF">G8E00_03610</name>
</gene>
<accession>A0A6G8RTG8</accession>
<proteinExistence type="predicted"/>
<evidence type="ECO:0000256" key="1">
    <source>
        <dbReference type="SAM" id="SignalP"/>
    </source>
</evidence>
<organism evidence="2 3">
    <name type="scientific">Acinetobacter shaoyimingii</name>
    <dbReference type="NCBI Taxonomy" id="2715164"/>
    <lineage>
        <taxon>Bacteria</taxon>
        <taxon>Pseudomonadati</taxon>
        <taxon>Pseudomonadota</taxon>
        <taxon>Gammaproteobacteria</taxon>
        <taxon>Moraxellales</taxon>
        <taxon>Moraxellaceae</taxon>
        <taxon>Acinetobacter</taxon>
    </lineage>
</organism>
<dbReference type="Proteomes" id="UP000502297">
    <property type="component" value="Chromosome"/>
</dbReference>
<feature type="chain" id="PRO_5026215896" evidence="1">
    <location>
        <begin position="25"/>
        <end position="229"/>
    </location>
</feature>
<evidence type="ECO:0000313" key="2">
    <source>
        <dbReference type="EMBL" id="QIO05120.1"/>
    </source>
</evidence>
<evidence type="ECO:0000313" key="3">
    <source>
        <dbReference type="Proteomes" id="UP000502297"/>
    </source>
</evidence>
<keyword evidence="3" id="KW-1185">Reference proteome</keyword>
<dbReference type="KEGG" id="asha:G8E00_03610"/>
<protein>
    <submittedName>
        <fullName evidence="2">Uncharacterized protein</fullName>
    </submittedName>
</protein>
<name>A0A6G8RTG8_9GAMM</name>
<reference evidence="2 3" key="1">
    <citation type="submission" date="2020-03" db="EMBL/GenBank/DDBJ databases">
        <authorList>
            <person name="Zhu W."/>
        </authorList>
    </citation>
    <scope>NUCLEOTIDE SEQUENCE [LARGE SCALE GENOMIC DNA]</scope>
    <source>
        <strain evidence="2 3">323-1</strain>
    </source>
</reference>
<dbReference type="RefSeq" id="WP_166222006.1">
    <property type="nucleotide sequence ID" value="NZ_CP049801.1"/>
</dbReference>
<feature type="signal peptide" evidence="1">
    <location>
        <begin position="1"/>
        <end position="24"/>
    </location>
</feature>
<dbReference type="AlphaFoldDB" id="A0A6G8RTG8"/>
<keyword evidence="1" id="KW-0732">Signal</keyword>
<sequence>MFSNHKIKILILSSLLLPIQNIYAKQTDVERINIITKSTIGLFSFQHDNQDAVGIPLAAATANISEAEAKTLRERSGDIPSSTLELMLGLFKEQFNEQDFKIVAPALKRQFESQAADYQSCIRNGEIIKKEKTYEVPLICQLTVLDKKNIKIPKKTSTQSDAQFMVATLNLMTNAFSKAPKETLKTSILIHRVGEKLIPEMDDPNYFPSTVTNKFTGTTEEELMKENQK</sequence>